<dbReference type="GO" id="GO:0005506">
    <property type="term" value="F:iron ion binding"/>
    <property type="evidence" value="ECO:0007669"/>
    <property type="project" value="InterPro"/>
</dbReference>
<dbReference type="PANTHER" id="PTHR34688">
    <property type="entry name" value="CYTOCHROME C6, CHLOROPLASTIC"/>
    <property type="match status" value="1"/>
</dbReference>
<comment type="similarity">
    <text evidence="2">Belongs to the cytochrome c family. PetJ subfamily.</text>
</comment>
<protein>
    <submittedName>
        <fullName evidence="12">C-type cytochrome</fullName>
    </submittedName>
</protein>
<dbReference type="AlphaFoldDB" id="A0AAE3GQ13"/>
<evidence type="ECO:0000256" key="6">
    <source>
        <dbReference type="ARBA" id="ARBA00022982"/>
    </source>
</evidence>
<reference evidence="12" key="1">
    <citation type="submission" date="2022-06" db="EMBL/GenBank/DDBJ databases">
        <title>New cyanobacteria of genus Symplocastrum in benthos of Lake Baikal.</title>
        <authorList>
            <person name="Sorokovikova E."/>
            <person name="Tikhonova I."/>
            <person name="Krasnopeev A."/>
            <person name="Evseev P."/>
            <person name="Gladkikh A."/>
            <person name="Belykh O."/>
        </authorList>
    </citation>
    <scope>NUCLEOTIDE SEQUENCE</scope>
    <source>
        <strain evidence="12">BBK-W-15</strain>
    </source>
</reference>
<keyword evidence="4 9" id="KW-0349">Heme</keyword>
<dbReference type="Gene3D" id="1.10.760.10">
    <property type="entry name" value="Cytochrome c-like domain"/>
    <property type="match status" value="1"/>
</dbReference>
<dbReference type="SUPFAM" id="SSF46626">
    <property type="entry name" value="Cytochrome c"/>
    <property type="match status" value="1"/>
</dbReference>
<evidence type="ECO:0000256" key="5">
    <source>
        <dbReference type="ARBA" id="ARBA00022723"/>
    </source>
</evidence>
<feature type="chain" id="PRO_5042060929" evidence="10">
    <location>
        <begin position="26"/>
        <end position="113"/>
    </location>
</feature>
<evidence type="ECO:0000259" key="11">
    <source>
        <dbReference type="PROSITE" id="PS51007"/>
    </source>
</evidence>
<organism evidence="12 13">
    <name type="scientific">Limnofasciculus baicalensis BBK-W-15</name>
    <dbReference type="NCBI Taxonomy" id="2699891"/>
    <lineage>
        <taxon>Bacteria</taxon>
        <taxon>Bacillati</taxon>
        <taxon>Cyanobacteriota</taxon>
        <taxon>Cyanophyceae</taxon>
        <taxon>Coleofasciculales</taxon>
        <taxon>Coleofasciculaceae</taxon>
        <taxon>Limnofasciculus</taxon>
        <taxon>Limnofasciculus baicalensis</taxon>
    </lineage>
</organism>
<evidence type="ECO:0000256" key="10">
    <source>
        <dbReference type="SAM" id="SignalP"/>
    </source>
</evidence>
<keyword evidence="6" id="KW-0249">Electron transport</keyword>
<dbReference type="Proteomes" id="UP001204953">
    <property type="component" value="Unassembled WGS sequence"/>
</dbReference>
<proteinExistence type="inferred from homology"/>
<dbReference type="GO" id="GO:0031979">
    <property type="term" value="C:plasma membrane-derived thylakoid lumen"/>
    <property type="evidence" value="ECO:0007669"/>
    <property type="project" value="UniProtKB-SubCell"/>
</dbReference>
<dbReference type="GO" id="GO:0020037">
    <property type="term" value="F:heme binding"/>
    <property type="evidence" value="ECO:0007669"/>
    <property type="project" value="InterPro"/>
</dbReference>
<sequence>MKKILSILLLAVACFGLVMSRPALADVATPDPVNGGRIFTANCVACHQGGNNLLMAPKTLKKEALEQYGMFSAEAIIAQVTKGKMPMPSFARLGANNIADVAAYVLQKAEAGW</sequence>
<dbReference type="InterPro" id="IPR036909">
    <property type="entry name" value="Cyt_c-like_dom_sf"/>
</dbReference>
<dbReference type="InterPro" id="IPR009056">
    <property type="entry name" value="Cyt_c-like_dom"/>
</dbReference>
<evidence type="ECO:0000313" key="12">
    <source>
        <dbReference type="EMBL" id="MCP2728404.1"/>
    </source>
</evidence>
<evidence type="ECO:0000256" key="2">
    <source>
        <dbReference type="ARBA" id="ARBA00009650"/>
    </source>
</evidence>
<evidence type="ECO:0000256" key="4">
    <source>
        <dbReference type="ARBA" id="ARBA00022617"/>
    </source>
</evidence>
<evidence type="ECO:0000256" key="1">
    <source>
        <dbReference type="ARBA" id="ARBA00004518"/>
    </source>
</evidence>
<evidence type="ECO:0000256" key="8">
    <source>
        <dbReference type="ARBA" id="ARBA00023078"/>
    </source>
</evidence>
<feature type="signal peptide" evidence="10">
    <location>
        <begin position="1"/>
        <end position="25"/>
    </location>
</feature>
<dbReference type="InterPro" id="IPR023655">
    <property type="entry name" value="Cyt_C6"/>
</dbReference>
<comment type="caution">
    <text evidence="12">The sequence shown here is derived from an EMBL/GenBank/DDBJ whole genome shotgun (WGS) entry which is preliminary data.</text>
</comment>
<feature type="domain" description="Cytochrome c" evidence="11">
    <location>
        <begin position="30"/>
        <end position="109"/>
    </location>
</feature>
<evidence type="ECO:0000313" key="13">
    <source>
        <dbReference type="Proteomes" id="UP001204953"/>
    </source>
</evidence>
<dbReference type="EMBL" id="JAMZMM010000053">
    <property type="protein sequence ID" value="MCP2728404.1"/>
    <property type="molecule type" value="Genomic_DNA"/>
</dbReference>
<evidence type="ECO:0000256" key="9">
    <source>
        <dbReference type="PROSITE-ProRule" id="PRU00433"/>
    </source>
</evidence>
<keyword evidence="7 9" id="KW-0408">Iron</keyword>
<dbReference type="PANTHER" id="PTHR34688:SF2">
    <property type="entry name" value="CYTOCHROME C6, CHLOROPLASTIC"/>
    <property type="match status" value="1"/>
</dbReference>
<accession>A0AAE3GQ13</accession>
<dbReference type="RefSeq" id="WP_254011202.1">
    <property type="nucleotide sequence ID" value="NZ_JAMZMM010000053.1"/>
</dbReference>
<dbReference type="Pfam" id="PF13442">
    <property type="entry name" value="Cytochrome_CBB3"/>
    <property type="match status" value="1"/>
</dbReference>
<keyword evidence="8" id="KW-0793">Thylakoid</keyword>
<keyword evidence="5 9" id="KW-0479">Metal-binding</keyword>
<name>A0AAE3GQ13_9CYAN</name>
<comment type="subcellular location">
    <subcellularLocation>
        <location evidence="1">Cellular thylakoid lumen</location>
    </subcellularLocation>
</comment>
<dbReference type="PROSITE" id="PS51007">
    <property type="entry name" value="CYTC"/>
    <property type="match status" value="1"/>
</dbReference>
<keyword evidence="3" id="KW-0813">Transport</keyword>
<evidence type="ECO:0000256" key="3">
    <source>
        <dbReference type="ARBA" id="ARBA00022448"/>
    </source>
</evidence>
<evidence type="ECO:0000256" key="7">
    <source>
        <dbReference type="ARBA" id="ARBA00023004"/>
    </source>
</evidence>
<keyword evidence="13" id="KW-1185">Reference proteome</keyword>
<gene>
    <name evidence="12" type="ORF">NJ959_07935</name>
</gene>
<dbReference type="GO" id="GO:0009055">
    <property type="term" value="F:electron transfer activity"/>
    <property type="evidence" value="ECO:0007669"/>
    <property type="project" value="InterPro"/>
</dbReference>
<keyword evidence="10" id="KW-0732">Signal</keyword>